<dbReference type="STRING" id="118168.MC7420_7166"/>
<dbReference type="CDD" id="cd06259">
    <property type="entry name" value="YdcF-like"/>
    <property type="match status" value="1"/>
</dbReference>
<dbReference type="EMBL" id="DS989841">
    <property type="protein sequence ID" value="EDX78513.1"/>
    <property type="molecule type" value="Genomic_DNA"/>
</dbReference>
<dbReference type="Pfam" id="PF02698">
    <property type="entry name" value="DUF218"/>
    <property type="match status" value="1"/>
</dbReference>
<dbReference type="InterPro" id="IPR003848">
    <property type="entry name" value="DUF218"/>
</dbReference>
<keyword evidence="3" id="KW-1185">Reference proteome</keyword>
<feature type="domain" description="DUF218" evidence="1">
    <location>
        <begin position="31"/>
        <end position="145"/>
    </location>
</feature>
<dbReference type="Proteomes" id="UP000003835">
    <property type="component" value="Unassembled WGS sequence"/>
</dbReference>
<dbReference type="PANTHER" id="PTHR30336">
    <property type="entry name" value="INNER MEMBRANE PROTEIN, PROBABLE PERMEASE"/>
    <property type="match status" value="1"/>
</dbReference>
<dbReference type="eggNOG" id="COG1434">
    <property type="taxonomic scope" value="Bacteria"/>
</dbReference>
<gene>
    <name evidence="2" type="ORF">MC7420_7166</name>
</gene>
<dbReference type="GO" id="GO:0005886">
    <property type="term" value="C:plasma membrane"/>
    <property type="evidence" value="ECO:0007669"/>
    <property type="project" value="TreeGrafter"/>
</dbReference>
<accession>B4VHA7</accession>
<reference evidence="2 3" key="1">
    <citation type="submission" date="2008-07" db="EMBL/GenBank/DDBJ databases">
        <authorList>
            <person name="Tandeau de Marsac N."/>
            <person name="Ferriera S."/>
            <person name="Johnson J."/>
            <person name="Kravitz S."/>
            <person name="Beeson K."/>
            <person name="Sutton G."/>
            <person name="Rogers Y.-H."/>
            <person name="Friedman R."/>
            <person name="Frazier M."/>
            <person name="Venter J.C."/>
        </authorList>
    </citation>
    <scope>NUCLEOTIDE SEQUENCE [LARGE SCALE GENOMIC DNA]</scope>
    <source>
        <strain evidence="2 3">PCC 7420</strain>
    </source>
</reference>
<sequence>MGWVSVTLILLLIGIIPLRLAIAQYQSPHPQAILTLGGGRDREKFTAQFAQTHPSLDIWVSSGSPPDVLYAIFQNANIPIQRVHLDYRAVDTVTNFTSLVADFKRRNIQHIYLITSDYHIPRAKAIAILVLGSQSITFTPVAVPSNQPPESWLRILRDSIRALLWIITGHTGARLKPQLISHLSFVIRPLLFLSYIIYENLCEPLR</sequence>
<dbReference type="InterPro" id="IPR014729">
    <property type="entry name" value="Rossmann-like_a/b/a_fold"/>
</dbReference>
<protein>
    <recommendedName>
        <fullName evidence="1">DUF218 domain-containing protein</fullName>
    </recommendedName>
</protein>
<name>B4VHA7_9CYAN</name>
<dbReference type="Gene3D" id="3.40.50.620">
    <property type="entry name" value="HUPs"/>
    <property type="match status" value="1"/>
</dbReference>
<dbReference type="InterPro" id="IPR051599">
    <property type="entry name" value="Cell_Envelope_Assoc"/>
</dbReference>
<dbReference type="HOGENOM" id="CLU_103370_0_0_3"/>
<organism evidence="2 3">
    <name type="scientific">Coleofasciculus chthonoplastes PCC 7420</name>
    <dbReference type="NCBI Taxonomy" id="118168"/>
    <lineage>
        <taxon>Bacteria</taxon>
        <taxon>Bacillati</taxon>
        <taxon>Cyanobacteriota</taxon>
        <taxon>Cyanophyceae</taxon>
        <taxon>Coleofasciculales</taxon>
        <taxon>Coleofasciculaceae</taxon>
        <taxon>Coleofasciculus</taxon>
    </lineage>
</organism>
<dbReference type="AlphaFoldDB" id="B4VHA7"/>
<dbReference type="PANTHER" id="PTHR30336:SF20">
    <property type="entry name" value="DUF218 DOMAIN-CONTAINING PROTEIN"/>
    <property type="match status" value="1"/>
</dbReference>
<evidence type="ECO:0000313" key="2">
    <source>
        <dbReference type="EMBL" id="EDX78513.1"/>
    </source>
</evidence>
<evidence type="ECO:0000259" key="1">
    <source>
        <dbReference type="Pfam" id="PF02698"/>
    </source>
</evidence>
<proteinExistence type="predicted"/>
<evidence type="ECO:0000313" key="3">
    <source>
        <dbReference type="Proteomes" id="UP000003835"/>
    </source>
</evidence>